<keyword evidence="5" id="KW-1185">Reference proteome</keyword>
<organism evidence="4 5">
    <name type="scientific">Brachybacterium fresconis</name>
    <dbReference type="NCBI Taxonomy" id="173363"/>
    <lineage>
        <taxon>Bacteria</taxon>
        <taxon>Bacillati</taxon>
        <taxon>Actinomycetota</taxon>
        <taxon>Actinomycetes</taxon>
        <taxon>Micrococcales</taxon>
        <taxon>Dermabacteraceae</taxon>
        <taxon>Brachybacterium</taxon>
    </lineage>
</organism>
<evidence type="ECO:0000313" key="5">
    <source>
        <dbReference type="Proteomes" id="UP000698222"/>
    </source>
</evidence>
<evidence type="ECO:0000256" key="1">
    <source>
        <dbReference type="ARBA" id="ARBA00006068"/>
    </source>
</evidence>
<dbReference type="PANTHER" id="PTHR33392">
    <property type="entry name" value="POLYISOPRENYL-TEICHOIC ACID--PEPTIDOGLYCAN TEICHOIC ACID TRANSFERASE TAGU"/>
    <property type="match status" value="1"/>
</dbReference>
<proteinExistence type="inferred from homology"/>
<dbReference type="NCBIfam" id="TIGR00350">
    <property type="entry name" value="lytR_cpsA_psr"/>
    <property type="match status" value="1"/>
</dbReference>
<dbReference type="RefSeq" id="WP_209891807.1">
    <property type="nucleotide sequence ID" value="NZ_BAAAJV010000006.1"/>
</dbReference>
<comment type="caution">
    <text evidence="4">The sequence shown here is derived from an EMBL/GenBank/DDBJ whole genome shotgun (WGS) entry which is preliminary data.</text>
</comment>
<reference evidence="4 5" key="1">
    <citation type="submission" date="2021-03" db="EMBL/GenBank/DDBJ databases">
        <title>Sequencing the genomes of 1000 actinobacteria strains.</title>
        <authorList>
            <person name="Klenk H.-P."/>
        </authorList>
    </citation>
    <scope>NUCLEOTIDE SEQUENCE [LARGE SCALE GENOMIC DNA]</scope>
    <source>
        <strain evidence="4 5">DSM 14564</strain>
    </source>
</reference>
<dbReference type="PANTHER" id="PTHR33392:SF6">
    <property type="entry name" value="POLYISOPRENYL-TEICHOIC ACID--PEPTIDOGLYCAN TEICHOIC ACID TRANSFERASE TAGU"/>
    <property type="match status" value="1"/>
</dbReference>
<evidence type="ECO:0000259" key="3">
    <source>
        <dbReference type="Pfam" id="PF03816"/>
    </source>
</evidence>
<evidence type="ECO:0000313" key="4">
    <source>
        <dbReference type="EMBL" id="MBP2409587.1"/>
    </source>
</evidence>
<name>A0ABS4YMG6_9MICO</name>
<accession>A0ABS4YMG6</accession>
<evidence type="ECO:0000256" key="2">
    <source>
        <dbReference type="SAM" id="Phobius"/>
    </source>
</evidence>
<comment type="similarity">
    <text evidence="1">Belongs to the LytR/CpsA/Psr (LCP) family.</text>
</comment>
<keyword evidence="2" id="KW-0812">Transmembrane</keyword>
<protein>
    <submittedName>
        <fullName evidence="4">LCP family protein required for cell wall assembly</fullName>
    </submittedName>
</protein>
<dbReference type="InterPro" id="IPR050922">
    <property type="entry name" value="LytR/CpsA/Psr_CW_biosynth"/>
</dbReference>
<dbReference type="EMBL" id="JAGIOC010000001">
    <property type="protein sequence ID" value="MBP2409587.1"/>
    <property type="molecule type" value="Genomic_DNA"/>
</dbReference>
<dbReference type="Pfam" id="PF03816">
    <property type="entry name" value="LytR_cpsA_psr"/>
    <property type="match status" value="1"/>
</dbReference>
<dbReference type="Proteomes" id="UP000698222">
    <property type="component" value="Unassembled WGS sequence"/>
</dbReference>
<feature type="domain" description="Cell envelope-related transcriptional attenuator" evidence="3">
    <location>
        <begin position="105"/>
        <end position="246"/>
    </location>
</feature>
<gene>
    <name evidence="4" type="ORF">JOF44_002490</name>
</gene>
<keyword evidence="2" id="KW-0472">Membrane</keyword>
<dbReference type="InterPro" id="IPR004474">
    <property type="entry name" value="LytR_CpsA_psr"/>
</dbReference>
<sequence>MDDTTPSNPDLDNGSRRTRRPRRRKALIALFVIGCLVAVGGLLTDRYLGSLQEAYEKRSVVSLDRGASDGERPAEAAGDGQNILLLGSDQRATAEAAAQEVSGQRSDTMMLVHLPADGSEAYVTSFPRDLYVEIPGHGQDRINAALSYGGLPLAVNTVEDYTDTPIDHVALIDFEGITGLVDTLGGVDVHVPESFERDGMQFTEGTQHLDGEEALVFARERKQLDTGDFARNQNQQQLLKAIAGELLSGDTLSSPGKMRDTIAALSPYLTTDEGLDSRTIVQLGVENRNLRSSTLHFLEAPHGDPYTTAGGASVVASDEEGMEELRTALEEDTMDEYAAEHAD</sequence>
<feature type="transmembrane region" description="Helical" evidence="2">
    <location>
        <begin position="26"/>
        <end position="43"/>
    </location>
</feature>
<keyword evidence="2" id="KW-1133">Transmembrane helix</keyword>
<dbReference type="Gene3D" id="3.40.630.190">
    <property type="entry name" value="LCP protein"/>
    <property type="match status" value="1"/>
</dbReference>